<gene>
    <name evidence="4" type="ORF">NEMVEDRAFT_v1g194470</name>
</gene>
<keyword evidence="1" id="KW-0808">Transferase</keyword>
<dbReference type="InterPro" id="IPR001678">
    <property type="entry name" value="MeTrfase_RsmB-F_NOP2_dom"/>
</dbReference>
<organism evidence="4 5">
    <name type="scientific">Nematostella vectensis</name>
    <name type="common">Starlet sea anemone</name>
    <dbReference type="NCBI Taxonomy" id="45351"/>
    <lineage>
        <taxon>Eukaryota</taxon>
        <taxon>Metazoa</taxon>
        <taxon>Cnidaria</taxon>
        <taxon>Anthozoa</taxon>
        <taxon>Hexacorallia</taxon>
        <taxon>Actiniaria</taxon>
        <taxon>Edwardsiidae</taxon>
        <taxon>Nematostella</taxon>
    </lineage>
</organism>
<comment type="similarity">
    <text evidence="1">Belongs to the class I-like SAM-binding methyltransferase superfamily. RsmB/NOP family.</text>
</comment>
<dbReference type="InterPro" id="IPR042620">
    <property type="entry name" value="NSUN7"/>
</dbReference>
<dbReference type="SUPFAM" id="SSF53335">
    <property type="entry name" value="S-adenosyl-L-methionine-dependent methyltransferases"/>
    <property type="match status" value="1"/>
</dbReference>
<evidence type="ECO:0000259" key="3">
    <source>
        <dbReference type="PROSITE" id="PS51686"/>
    </source>
</evidence>
<keyword evidence="1" id="KW-0949">S-adenosyl-L-methionine</keyword>
<dbReference type="GO" id="GO:0032259">
    <property type="term" value="P:methylation"/>
    <property type="evidence" value="ECO:0007669"/>
    <property type="project" value="UniProtKB-KW"/>
</dbReference>
<feature type="domain" description="SAM-dependent MTase RsmB/NOP-type" evidence="3">
    <location>
        <begin position="70"/>
        <end position="424"/>
    </location>
</feature>
<accession>A7SXC0</accession>
<reference evidence="4 5" key="1">
    <citation type="journal article" date="2007" name="Science">
        <title>Sea anemone genome reveals ancestral eumetazoan gene repertoire and genomic organization.</title>
        <authorList>
            <person name="Putnam N.H."/>
            <person name="Srivastava M."/>
            <person name="Hellsten U."/>
            <person name="Dirks B."/>
            <person name="Chapman J."/>
            <person name="Salamov A."/>
            <person name="Terry A."/>
            <person name="Shapiro H."/>
            <person name="Lindquist E."/>
            <person name="Kapitonov V.V."/>
            <person name="Jurka J."/>
            <person name="Genikhovich G."/>
            <person name="Grigoriev I.V."/>
            <person name="Lucas S.M."/>
            <person name="Steele R.E."/>
            <person name="Finnerty J.R."/>
            <person name="Technau U."/>
            <person name="Martindale M.Q."/>
            <person name="Rokhsar D.S."/>
        </authorList>
    </citation>
    <scope>NUCLEOTIDE SEQUENCE [LARGE SCALE GENOMIC DNA]</scope>
    <source>
        <strain evidence="5">CH2 X CH6</strain>
    </source>
</reference>
<proteinExistence type="inferred from homology"/>
<evidence type="ECO:0000256" key="2">
    <source>
        <dbReference type="SAM" id="MobiDB-lite"/>
    </source>
</evidence>
<dbReference type="Pfam" id="PF21148">
    <property type="entry name" value="NSUN5_fdxn-like"/>
    <property type="match status" value="1"/>
</dbReference>
<dbReference type="GO" id="GO:0003723">
    <property type="term" value="F:RNA binding"/>
    <property type="evidence" value="ECO:0007669"/>
    <property type="project" value="UniProtKB-UniRule"/>
</dbReference>
<feature type="region of interest" description="Disordered" evidence="2">
    <location>
        <begin position="437"/>
        <end position="549"/>
    </location>
</feature>
<dbReference type="Gene3D" id="3.40.50.150">
    <property type="entry name" value="Vaccinia Virus protein VP39"/>
    <property type="match status" value="1"/>
</dbReference>
<evidence type="ECO:0000313" key="5">
    <source>
        <dbReference type="Proteomes" id="UP000001593"/>
    </source>
</evidence>
<dbReference type="PROSITE" id="PS51686">
    <property type="entry name" value="SAM_MT_RSMB_NOP"/>
    <property type="match status" value="1"/>
</dbReference>
<dbReference type="Gene3D" id="3.30.70.1170">
    <property type="entry name" value="Sun protein, domain 3"/>
    <property type="match status" value="1"/>
</dbReference>
<dbReference type="STRING" id="45351.A7SXC0"/>
<dbReference type="InParanoid" id="A7SXC0"/>
<evidence type="ECO:0000313" key="4">
    <source>
        <dbReference type="EMBL" id="EDO31651.1"/>
    </source>
</evidence>
<keyword evidence="1" id="KW-0694">RNA-binding</keyword>
<keyword evidence="5" id="KW-1185">Reference proteome</keyword>
<dbReference type="PANTHER" id="PTHR14663:SF2">
    <property type="entry name" value="METHYLTRANSFERASE NSUN7-RELATED"/>
    <property type="match status" value="1"/>
</dbReference>
<keyword evidence="1" id="KW-0489">Methyltransferase</keyword>
<dbReference type="eggNOG" id="KOG2360">
    <property type="taxonomic scope" value="Eukaryota"/>
</dbReference>
<dbReference type="PhylomeDB" id="A7SXC0"/>
<dbReference type="InterPro" id="IPR029063">
    <property type="entry name" value="SAM-dependent_MTases_sf"/>
</dbReference>
<name>A7SXC0_NEMVE</name>
<dbReference type="AlphaFoldDB" id="A7SXC0"/>
<dbReference type="HOGENOM" id="CLU_023514_1_0_1"/>
<sequence length="549" mass="60895">MLFDYQQNGFFFGNEQKQKEVNEEDILPDIAEIQAALASHRTKLRAALARCRIRDCAISVEALLPMEEQEKIKYAAAQPVYARVNTLKSSLEDVMARLQKDGYVLEEKSPDSEDQLTGKNFISDEHFDNLLVFSAEAKFDLHGNDLTNEGCLVIQDKSTVISVEVVRSFVNEVSSQKEKANILIPGADMKKMLGDGDDIIQTHVESGNITAYLSSVIHPDRTVFTFGATPDTKGHLQNKMEKLGARNVTFLEEHFLDAIPNDERFRKVKIIVVNVPCSKTGIVNPVDFVLQEGVSASIKELARGGLDNSKIRGLAFQHLGVLKHAMSFPLLQGIVYITRSIHTWENIDVVKKAMEEIREAGGKLDSYYDLAPALPNLAKQLEAIGVRRKGEDISLTSQEPGHNYLKLEPSAAMNGGFVALLTRKKPVESPADVLERAAKKGLMKPKGGKTPRAQSPKSKRVPSAQSKRPPVPKQELEKLTITDTTEPVVSDTELDSAVKGKPASKKKTRPHGSADSVPVKTPSKTKAQKKAEKERAEKEHEEHMRQFKF</sequence>
<protein>
    <recommendedName>
        <fullName evidence="3">SAM-dependent MTase RsmB/NOP-type domain-containing protein</fullName>
    </recommendedName>
</protein>
<evidence type="ECO:0000256" key="1">
    <source>
        <dbReference type="PROSITE-ProRule" id="PRU01023"/>
    </source>
</evidence>
<dbReference type="OMA" id="QIPTQHF"/>
<dbReference type="InterPro" id="IPR049561">
    <property type="entry name" value="NSUN5_7_fdxn-like"/>
</dbReference>
<dbReference type="PANTHER" id="PTHR14663">
    <property type="entry name" value="METHYLTRANSFERASE NSUN7-RELATED"/>
    <property type="match status" value="1"/>
</dbReference>
<dbReference type="Proteomes" id="UP000001593">
    <property type="component" value="Unassembled WGS sequence"/>
</dbReference>
<feature type="compositionally biased region" description="Basic and acidic residues" evidence="2">
    <location>
        <begin position="529"/>
        <end position="549"/>
    </location>
</feature>
<comment type="caution">
    <text evidence="1">Lacks conserved residue(s) required for the propagation of feature annotation.</text>
</comment>
<dbReference type="EMBL" id="DS469883">
    <property type="protein sequence ID" value="EDO31651.1"/>
    <property type="molecule type" value="Genomic_DNA"/>
</dbReference>
<feature type="compositionally biased region" description="Basic residues" evidence="2">
    <location>
        <begin position="439"/>
        <end position="449"/>
    </location>
</feature>
<dbReference type="GO" id="GO:0008168">
    <property type="term" value="F:methyltransferase activity"/>
    <property type="evidence" value="ECO:0007669"/>
    <property type="project" value="UniProtKB-KW"/>
</dbReference>